<proteinExistence type="predicted"/>
<dbReference type="EMBL" id="BAAANT010000001">
    <property type="protein sequence ID" value="GAA2129922.1"/>
    <property type="molecule type" value="Genomic_DNA"/>
</dbReference>
<sequence length="141" mass="15534">MHMASGAVLIRSGVPQAGTQPSGAGFPYPSSAIDMAKIIRASGFEVKFEHEKSSRNYISLHGADQWLPVIQVAHELIIATEAHILSDWIISLLGREKAHKDTLHIKYFVSMNDGTSKQLEMSGTGEDVLRALDTFEQDLRD</sequence>
<keyword evidence="2" id="KW-1185">Reference proteome</keyword>
<reference evidence="1 2" key="1">
    <citation type="journal article" date="2019" name="Int. J. Syst. Evol. Microbiol.">
        <title>The Global Catalogue of Microorganisms (GCM) 10K type strain sequencing project: providing services to taxonomists for standard genome sequencing and annotation.</title>
        <authorList>
            <consortium name="The Broad Institute Genomics Platform"/>
            <consortium name="The Broad Institute Genome Sequencing Center for Infectious Disease"/>
            <person name="Wu L."/>
            <person name="Ma J."/>
        </authorList>
    </citation>
    <scope>NUCLEOTIDE SEQUENCE [LARGE SCALE GENOMIC DNA]</scope>
    <source>
        <strain evidence="1 2">JCM 14560</strain>
    </source>
</reference>
<accession>A0ABN2YN22</accession>
<evidence type="ECO:0000313" key="1">
    <source>
        <dbReference type="EMBL" id="GAA2129922.1"/>
    </source>
</evidence>
<organism evidence="1 2">
    <name type="scientific">Kitasatospora kazusensis</name>
    <dbReference type="NCBI Taxonomy" id="407974"/>
    <lineage>
        <taxon>Bacteria</taxon>
        <taxon>Bacillati</taxon>
        <taxon>Actinomycetota</taxon>
        <taxon>Actinomycetes</taxon>
        <taxon>Kitasatosporales</taxon>
        <taxon>Streptomycetaceae</taxon>
        <taxon>Kitasatospora</taxon>
    </lineage>
</organism>
<dbReference type="Proteomes" id="UP001422759">
    <property type="component" value="Unassembled WGS sequence"/>
</dbReference>
<comment type="caution">
    <text evidence="1">The sequence shown here is derived from an EMBL/GenBank/DDBJ whole genome shotgun (WGS) entry which is preliminary data.</text>
</comment>
<name>A0ABN2YN22_9ACTN</name>
<gene>
    <name evidence="1" type="ORF">GCM10009760_01730</name>
</gene>
<evidence type="ECO:0000313" key="2">
    <source>
        <dbReference type="Proteomes" id="UP001422759"/>
    </source>
</evidence>
<protein>
    <submittedName>
        <fullName evidence="1">Uncharacterized protein</fullName>
    </submittedName>
</protein>